<dbReference type="InterPro" id="IPR006741">
    <property type="entry name" value="AgrB"/>
</dbReference>
<evidence type="ECO:0000256" key="6">
    <source>
        <dbReference type="ARBA" id="ARBA00022989"/>
    </source>
</evidence>
<keyword evidence="1" id="KW-1003">Cell membrane</keyword>
<dbReference type="SMART" id="SM00793">
    <property type="entry name" value="AgrB"/>
    <property type="match status" value="1"/>
</dbReference>
<feature type="transmembrane region" description="Helical" evidence="8">
    <location>
        <begin position="140"/>
        <end position="160"/>
    </location>
</feature>
<dbReference type="Pfam" id="PF04647">
    <property type="entry name" value="AgrB"/>
    <property type="match status" value="1"/>
</dbReference>
<keyword evidence="7 8" id="KW-0472">Membrane</keyword>
<accession>A0ABW3D5P6</accession>
<reference evidence="10" key="1">
    <citation type="journal article" date="2019" name="Int. J. Syst. Evol. Microbiol.">
        <title>The Global Catalogue of Microorganisms (GCM) 10K type strain sequencing project: providing services to taxonomists for standard genome sequencing and annotation.</title>
        <authorList>
            <consortium name="The Broad Institute Genomics Platform"/>
            <consortium name="The Broad Institute Genome Sequencing Center for Infectious Disease"/>
            <person name="Wu L."/>
            <person name="Ma J."/>
        </authorList>
    </citation>
    <scope>NUCLEOTIDE SEQUENCE [LARGE SCALE GENOMIC DNA]</scope>
    <source>
        <strain evidence="10">CCUG 57263</strain>
    </source>
</reference>
<keyword evidence="10" id="KW-1185">Reference proteome</keyword>
<evidence type="ECO:0000313" key="10">
    <source>
        <dbReference type="Proteomes" id="UP001597120"/>
    </source>
</evidence>
<evidence type="ECO:0000256" key="3">
    <source>
        <dbReference type="ARBA" id="ARBA00022670"/>
    </source>
</evidence>
<dbReference type="Proteomes" id="UP001597120">
    <property type="component" value="Unassembled WGS sequence"/>
</dbReference>
<keyword evidence="6 8" id="KW-1133">Transmembrane helix</keyword>
<proteinExistence type="predicted"/>
<keyword evidence="5" id="KW-0378">Hydrolase</keyword>
<keyword evidence="2" id="KW-0673">Quorum sensing</keyword>
<name>A0ABW3D5P6_9BACL</name>
<evidence type="ECO:0000256" key="1">
    <source>
        <dbReference type="ARBA" id="ARBA00022475"/>
    </source>
</evidence>
<evidence type="ECO:0000256" key="5">
    <source>
        <dbReference type="ARBA" id="ARBA00022801"/>
    </source>
</evidence>
<keyword evidence="4 8" id="KW-0812">Transmembrane</keyword>
<feature type="transmembrane region" description="Helical" evidence="8">
    <location>
        <begin position="77"/>
        <end position="95"/>
    </location>
</feature>
<evidence type="ECO:0000313" key="9">
    <source>
        <dbReference type="EMBL" id="MFD0867574.1"/>
    </source>
</evidence>
<gene>
    <name evidence="9" type="ORF">ACFQ03_00250</name>
</gene>
<feature type="transmembrane region" description="Helical" evidence="8">
    <location>
        <begin position="53"/>
        <end position="70"/>
    </location>
</feature>
<keyword evidence="3" id="KW-0645">Protease</keyword>
<organism evidence="9 10">
    <name type="scientific">Paenibacillus residui</name>
    <dbReference type="NCBI Taxonomy" id="629724"/>
    <lineage>
        <taxon>Bacteria</taxon>
        <taxon>Bacillati</taxon>
        <taxon>Bacillota</taxon>
        <taxon>Bacilli</taxon>
        <taxon>Bacillales</taxon>
        <taxon>Paenibacillaceae</taxon>
        <taxon>Paenibacillus</taxon>
    </lineage>
</organism>
<evidence type="ECO:0000256" key="7">
    <source>
        <dbReference type="ARBA" id="ARBA00023136"/>
    </source>
</evidence>
<comment type="caution">
    <text evidence="9">The sequence shown here is derived from an EMBL/GenBank/DDBJ whole genome shotgun (WGS) entry which is preliminary data.</text>
</comment>
<evidence type="ECO:0000256" key="8">
    <source>
        <dbReference type="SAM" id="Phobius"/>
    </source>
</evidence>
<dbReference type="RefSeq" id="WP_379285348.1">
    <property type="nucleotide sequence ID" value="NZ_JBHTIU010000001.1"/>
</dbReference>
<sequence>MNTLAYRIAVAIKKADPDRTHSIEVMQYSLAILLNTGLIVAASLFIGWSTGELASTLLVLIGLGGLRMASGGTHFKSVWACNIVSVLLCAGIPHVPVYPETLLFLINLTNLTVMIAFAPRPDANVAIPAKMYPLLKWTSIGLVSSNFIIGSHVIGLAFLVQSLTVIPWRKGGTL</sequence>
<evidence type="ECO:0000256" key="4">
    <source>
        <dbReference type="ARBA" id="ARBA00022692"/>
    </source>
</evidence>
<dbReference type="EMBL" id="JBHTIU010000001">
    <property type="protein sequence ID" value="MFD0867574.1"/>
    <property type="molecule type" value="Genomic_DNA"/>
</dbReference>
<feature type="transmembrane region" description="Helical" evidence="8">
    <location>
        <begin position="28"/>
        <end position="47"/>
    </location>
</feature>
<evidence type="ECO:0000256" key="2">
    <source>
        <dbReference type="ARBA" id="ARBA00022654"/>
    </source>
</evidence>
<protein>
    <submittedName>
        <fullName evidence="9">Accessory gene regulator ArgB-like protein</fullName>
    </submittedName>
</protein>